<dbReference type="GO" id="GO:0012505">
    <property type="term" value="C:endomembrane system"/>
    <property type="evidence" value="ECO:0007669"/>
    <property type="project" value="UniProtKB-SubCell"/>
</dbReference>
<dbReference type="GO" id="GO:0030026">
    <property type="term" value="P:intracellular manganese ion homeostasis"/>
    <property type="evidence" value="ECO:0007669"/>
    <property type="project" value="InterPro"/>
</dbReference>
<gene>
    <name evidence="6" type="ORF">A3J04_02120</name>
</gene>
<comment type="caution">
    <text evidence="6">The sequence shown here is derived from an EMBL/GenBank/DDBJ whole genome shotgun (WGS) entry which is preliminary data.</text>
</comment>
<dbReference type="Pfam" id="PF01988">
    <property type="entry name" value="VIT1"/>
    <property type="match status" value="1"/>
</dbReference>
<dbReference type="AlphaFoldDB" id="A0A1G2H203"/>
<evidence type="ECO:0000256" key="3">
    <source>
        <dbReference type="ARBA" id="ARBA00022989"/>
    </source>
</evidence>
<feature type="transmembrane region" description="Helical" evidence="5">
    <location>
        <begin position="203"/>
        <end position="221"/>
    </location>
</feature>
<evidence type="ECO:0000313" key="7">
    <source>
        <dbReference type="Proteomes" id="UP000177954"/>
    </source>
</evidence>
<evidence type="ECO:0008006" key="8">
    <source>
        <dbReference type="Google" id="ProtNLM"/>
    </source>
</evidence>
<dbReference type="EMBL" id="MHNZ01000015">
    <property type="protein sequence ID" value="OGZ56502.1"/>
    <property type="molecule type" value="Genomic_DNA"/>
</dbReference>
<comment type="subcellular location">
    <subcellularLocation>
        <location evidence="1">Endomembrane system</location>
        <topology evidence="1">Multi-pass membrane protein</topology>
    </subcellularLocation>
</comment>
<accession>A0A1G2H203</accession>
<feature type="transmembrane region" description="Helical" evidence="5">
    <location>
        <begin position="12"/>
        <end position="32"/>
    </location>
</feature>
<dbReference type="Proteomes" id="UP000177954">
    <property type="component" value="Unassembled WGS sequence"/>
</dbReference>
<feature type="transmembrane region" description="Helical" evidence="5">
    <location>
        <begin position="169"/>
        <end position="191"/>
    </location>
</feature>
<protein>
    <recommendedName>
        <fullName evidence="8">GMP synthase</fullName>
    </recommendedName>
</protein>
<reference evidence="6 7" key="1">
    <citation type="journal article" date="2016" name="Nat. Commun.">
        <title>Thousands of microbial genomes shed light on interconnected biogeochemical processes in an aquifer system.</title>
        <authorList>
            <person name="Anantharaman K."/>
            <person name="Brown C.T."/>
            <person name="Hug L.A."/>
            <person name="Sharon I."/>
            <person name="Castelle C.J."/>
            <person name="Probst A.J."/>
            <person name="Thomas B.C."/>
            <person name="Singh A."/>
            <person name="Wilkins M.J."/>
            <person name="Karaoz U."/>
            <person name="Brodie E.L."/>
            <person name="Williams K.H."/>
            <person name="Hubbard S.S."/>
            <person name="Banfield J.F."/>
        </authorList>
    </citation>
    <scope>NUCLEOTIDE SEQUENCE [LARGE SCALE GENOMIC DNA]</scope>
</reference>
<name>A0A1G2H203_9BACT</name>
<organism evidence="6 7">
    <name type="scientific">Candidatus Ryanbacteria bacterium RIFCSPLOWO2_02_FULL_47_14</name>
    <dbReference type="NCBI Taxonomy" id="1802129"/>
    <lineage>
        <taxon>Bacteria</taxon>
        <taxon>Candidatus Ryaniibacteriota</taxon>
    </lineage>
</organism>
<dbReference type="PANTHER" id="PTHR31851">
    <property type="entry name" value="FE(2+)/MN(2+) TRANSPORTER PCL1"/>
    <property type="match status" value="1"/>
</dbReference>
<dbReference type="InterPro" id="IPR008217">
    <property type="entry name" value="Ccc1_fam"/>
</dbReference>
<sequence>MHTGGRYIKDIIYGANDGIITTFAVVAGVAGADLSPAIVILLGAANLFADGFSMAASNYLGSKSERDFVRKEHDGVERDLADAPREEQNEMIALLQEQGYGKEDAPLLARLMFKNKEFFVDLMMHEELELSSHAREGIMRKAAATFIAFVGMGFIPIIPFLFLSSTAHLFAYSVGATGAALFLVGSLRSLVTKNSWIFSGLEMLVVGGIAASIAYVVGAFLKSAVGVF</sequence>
<keyword evidence="2 5" id="KW-0812">Transmembrane</keyword>
<evidence type="ECO:0000256" key="2">
    <source>
        <dbReference type="ARBA" id="ARBA00022692"/>
    </source>
</evidence>
<evidence type="ECO:0000256" key="5">
    <source>
        <dbReference type="SAM" id="Phobius"/>
    </source>
</evidence>
<dbReference type="GO" id="GO:0005384">
    <property type="term" value="F:manganese ion transmembrane transporter activity"/>
    <property type="evidence" value="ECO:0007669"/>
    <property type="project" value="InterPro"/>
</dbReference>
<evidence type="ECO:0000256" key="1">
    <source>
        <dbReference type="ARBA" id="ARBA00004127"/>
    </source>
</evidence>
<evidence type="ECO:0000313" key="6">
    <source>
        <dbReference type="EMBL" id="OGZ56502.1"/>
    </source>
</evidence>
<keyword evidence="4 5" id="KW-0472">Membrane</keyword>
<feature type="transmembrane region" description="Helical" evidence="5">
    <location>
        <begin position="142"/>
        <end position="163"/>
    </location>
</feature>
<dbReference type="STRING" id="1802129.A3J04_02120"/>
<proteinExistence type="predicted"/>
<feature type="transmembrane region" description="Helical" evidence="5">
    <location>
        <begin position="38"/>
        <end position="61"/>
    </location>
</feature>
<evidence type="ECO:0000256" key="4">
    <source>
        <dbReference type="ARBA" id="ARBA00023136"/>
    </source>
</evidence>
<keyword evidence="3 5" id="KW-1133">Transmembrane helix</keyword>